<name>A0ABQ9XRQ1_9EUKA</name>
<gene>
    <name evidence="3" type="ORF">BLNAU_11607</name>
</gene>
<keyword evidence="2" id="KW-0472">Membrane</keyword>
<keyword evidence="2" id="KW-1133">Transmembrane helix</keyword>
<proteinExistence type="predicted"/>
<dbReference type="EMBL" id="JARBJD010000091">
    <property type="protein sequence ID" value="KAK2953472.1"/>
    <property type="molecule type" value="Genomic_DNA"/>
</dbReference>
<feature type="region of interest" description="Disordered" evidence="1">
    <location>
        <begin position="437"/>
        <end position="477"/>
    </location>
</feature>
<keyword evidence="4" id="KW-1185">Reference proteome</keyword>
<evidence type="ECO:0000256" key="1">
    <source>
        <dbReference type="SAM" id="MobiDB-lite"/>
    </source>
</evidence>
<protein>
    <submittedName>
        <fullName evidence="3">Uncharacterized protein</fullName>
    </submittedName>
</protein>
<accession>A0ABQ9XRQ1</accession>
<dbReference type="Proteomes" id="UP001281761">
    <property type="component" value="Unassembled WGS sequence"/>
</dbReference>
<organism evidence="3 4">
    <name type="scientific">Blattamonas nauphoetae</name>
    <dbReference type="NCBI Taxonomy" id="2049346"/>
    <lineage>
        <taxon>Eukaryota</taxon>
        <taxon>Metamonada</taxon>
        <taxon>Preaxostyla</taxon>
        <taxon>Oxymonadida</taxon>
        <taxon>Blattamonas</taxon>
    </lineage>
</organism>
<feature type="region of interest" description="Disordered" evidence="1">
    <location>
        <begin position="380"/>
        <end position="419"/>
    </location>
</feature>
<feature type="transmembrane region" description="Helical" evidence="2">
    <location>
        <begin position="41"/>
        <end position="67"/>
    </location>
</feature>
<reference evidence="3 4" key="1">
    <citation type="journal article" date="2022" name="bioRxiv">
        <title>Genomics of Preaxostyla Flagellates Illuminates Evolutionary Transitions and the Path Towards Mitochondrial Loss.</title>
        <authorList>
            <person name="Novak L.V.F."/>
            <person name="Treitli S.C."/>
            <person name="Pyrih J."/>
            <person name="Halakuc P."/>
            <person name="Pipaliya S.V."/>
            <person name="Vacek V."/>
            <person name="Brzon O."/>
            <person name="Soukal P."/>
            <person name="Eme L."/>
            <person name="Dacks J.B."/>
            <person name="Karnkowska A."/>
            <person name="Elias M."/>
            <person name="Hampl V."/>
        </authorList>
    </citation>
    <scope>NUCLEOTIDE SEQUENCE [LARGE SCALE GENOMIC DNA]</scope>
    <source>
        <strain evidence="3">NAU3</strain>
        <tissue evidence="3">Gut</tissue>
    </source>
</reference>
<keyword evidence="2" id="KW-0812">Transmembrane</keyword>
<sequence length="514" mass="59192">MHLSFTDVLFLILLCYFPPIDIIIMKFYTPFLREFNFSFHLLLSLTLLQFNWICSALHCVFVFIWYYPYKPVDKEQNNKPIESTSITESITQRITYLRKSSPKSDKLHSTFHPEPSQPAPTTESPPISNLSENDVLFNLEVPIFVVHRDCYFREETNRFLSSIYSPEEENQSEDEQPLDNTSLLVAFFPSLTNTPKLAVTDRYGTAHTVFRQNPHLLQNVSHQLNWRYSPFSSANNRTKSDATRSTIEGAKIREIMRVASGNISVSELFEKCVVQTYLYTCPLGEESSMGQSPSAHTARFLAFKQNKTAFAAVVHRMGSSQALQKRVMETQEELLDTLKKKAVWDDSEATEHRWLSFNPFTSDDDGEQKDSDRTMRHVNKLKHPSSALILTPSCPLPNESRLKTSSKRKTRKGERRRDLENSTVSLFAVGACPVNSSSRVHTVPRKKKTRRNDTKHSKPRERMQESDEILEQPQKTQHSPWWQMPGVLWLGNAVVSVFVLPRLVRRLFGSKLII</sequence>
<evidence type="ECO:0000313" key="4">
    <source>
        <dbReference type="Proteomes" id="UP001281761"/>
    </source>
</evidence>
<feature type="transmembrane region" description="Helical" evidence="2">
    <location>
        <begin position="6"/>
        <end position="29"/>
    </location>
</feature>
<feature type="compositionally biased region" description="Basic and acidic residues" evidence="1">
    <location>
        <begin position="451"/>
        <end position="465"/>
    </location>
</feature>
<evidence type="ECO:0000313" key="3">
    <source>
        <dbReference type="EMBL" id="KAK2953472.1"/>
    </source>
</evidence>
<evidence type="ECO:0000256" key="2">
    <source>
        <dbReference type="SAM" id="Phobius"/>
    </source>
</evidence>
<feature type="region of interest" description="Disordered" evidence="1">
    <location>
        <begin position="101"/>
        <end position="127"/>
    </location>
</feature>
<comment type="caution">
    <text evidence="3">The sequence shown here is derived from an EMBL/GenBank/DDBJ whole genome shotgun (WGS) entry which is preliminary data.</text>
</comment>
<feature type="compositionally biased region" description="Basic residues" evidence="1">
    <location>
        <begin position="404"/>
        <end position="414"/>
    </location>
</feature>